<keyword evidence="5" id="KW-0966">Cell projection</keyword>
<dbReference type="SMART" id="SM00676">
    <property type="entry name" value="DM10"/>
    <property type="match status" value="3"/>
</dbReference>
<dbReference type="InterPro" id="IPR006602">
    <property type="entry name" value="DM10_dom"/>
</dbReference>
<dbReference type="FunFam" id="2.30.29.170:FF:000001">
    <property type="entry name" value="EF-hand domain containing 1"/>
    <property type="match status" value="1"/>
</dbReference>
<evidence type="ECO:0000256" key="2">
    <source>
        <dbReference type="ARBA" id="ARBA00022490"/>
    </source>
</evidence>
<dbReference type="PANTHER" id="PTHR12086">
    <property type="entry name" value="EF-HAND DOMAIN C-TERMINAL CONTAINING PROTEIN"/>
    <property type="match status" value="1"/>
</dbReference>
<keyword evidence="2" id="KW-0963">Cytoplasm</keyword>
<keyword evidence="3" id="KW-0677">Repeat</keyword>
<evidence type="ECO:0000256" key="3">
    <source>
        <dbReference type="ARBA" id="ARBA00022737"/>
    </source>
</evidence>
<evidence type="ECO:0000313" key="8">
    <source>
        <dbReference type="EMBL" id="KAK0137798.1"/>
    </source>
</evidence>
<evidence type="ECO:0000256" key="6">
    <source>
        <dbReference type="SAM" id="MobiDB-lite"/>
    </source>
</evidence>
<comment type="subcellular location">
    <subcellularLocation>
        <location evidence="1">Cytoplasm</location>
        <location evidence="1">Cytoskeleton</location>
        <location evidence="1">Cilium axoneme</location>
    </subcellularLocation>
</comment>
<dbReference type="FunFam" id="2.30.29.170:FF:000002">
    <property type="entry name" value="EF-hand domain (C-terminal) containing 1"/>
    <property type="match status" value="1"/>
</dbReference>
<organism evidence="8 9">
    <name type="scientific">Merluccius polli</name>
    <name type="common">Benguela hake</name>
    <name type="synonym">Merluccius cadenati</name>
    <dbReference type="NCBI Taxonomy" id="89951"/>
    <lineage>
        <taxon>Eukaryota</taxon>
        <taxon>Metazoa</taxon>
        <taxon>Chordata</taxon>
        <taxon>Craniata</taxon>
        <taxon>Vertebrata</taxon>
        <taxon>Euteleostomi</taxon>
        <taxon>Actinopterygii</taxon>
        <taxon>Neopterygii</taxon>
        <taxon>Teleostei</taxon>
        <taxon>Neoteleostei</taxon>
        <taxon>Acanthomorphata</taxon>
        <taxon>Zeiogadaria</taxon>
        <taxon>Gadariae</taxon>
        <taxon>Gadiformes</taxon>
        <taxon>Gadoidei</taxon>
        <taxon>Merlucciidae</taxon>
        <taxon>Merluccius</taxon>
    </lineage>
</organism>
<protein>
    <submittedName>
        <fullName evidence="8">EF-hand domain-containing protein 1</fullName>
    </submittedName>
</protein>
<dbReference type="InterPro" id="IPR040193">
    <property type="entry name" value="EFHC1/EFHC2/EFHB"/>
</dbReference>
<dbReference type="GO" id="GO:0005930">
    <property type="term" value="C:axoneme"/>
    <property type="evidence" value="ECO:0007669"/>
    <property type="project" value="UniProtKB-SubCell"/>
</dbReference>
<evidence type="ECO:0000256" key="1">
    <source>
        <dbReference type="ARBA" id="ARBA00004430"/>
    </source>
</evidence>
<keyword evidence="9" id="KW-1185">Reference proteome</keyword>
<dbReference type="PANTHER" id="PTHR12086:SF9">
    <property type="entry name" value="EF-HAND DOMAIN-CONTAINING PROTEIN 1"/>
    <property type="match status" value="1"/>
</dbReference>
<evidence type="ECO:0000259" key="7">
    <source>
        <dbReference type="PROSITE" id="PS51336"/>
    </source>
</evidence>
<dbReference type="FunFam" id="2.30.29.170:FF:000004">
    <property type="entry name" value="EF-hand domain containing 2"/>
    <property type="match status" value="1"/>
</dbReference>
<evidence type="ECO:0000256" key="4">
    <source>
        <dbReference type="ARBA" id="ARBA00023212"/>
    </source>
</evidence>
<feature type="domain" description="DM10" evidence="7">
    <location>
        <begin position="414"/>
        <end position="518"/>
    </location>
</feature>
<dbReference type="Gene3D" id="2.30.29.170">
    <property type="match status" value="3"/>
</dbReference>
<feature type="domain" description="DM10" evidence="7">
    <location>
        <begin position="91"/>
        <end position="196"/>
    </location>
</feature>
<dbReference type="PROSITE" id="PS51336">
    <property type="entry name" value="DM10"/>
    <property type="match status" value="3"/>
</dbReference>
<dbReference type="GO" id="GO:0060285">
    <property type="term" value="P:cilium-dependent cell motility"/>
    <property type="evidence" value="ECO:0007669"/>
    <property type="project" value="TreeGrafter"/>
</dbReference>
<dbReference type="GO" id="GO:0000281">
    <property type="term" value="P:mitotic cytokinesis"/>
    <property type="evidence" value="ECO:0007669"/>
    <property type="project" value="TreeGrafter"/>
</dbReference>
<comment type="caution">
    <text evidence="8">The sequence shown here is derived from an EMBL/GenBank/DDBJ whole genome shotgun (WGS) entry which is preliminary data.</text>
</comment>
<dbReference type="EMBL" id="JAOPHQ010004848">
    <property type="protein sequence ID" value="KAK0137798.1"/>
    <property type="molecule type" value="Genomic_DNA"/>
</dbReference>
<dbReference type="AlphaFoldDB" id="A0AA47MCM5"/>
<feature type="region of interest" description="Disordered" evidence="6">
    <location>
        <begin position="533"/>
        <end position="553"/>
    </location>
</feature>
<proteinExistence type="predicted"/>
<name>A0AA47MCM5_MERPO</name>
<dbReference type="GO" id="GO:0072686">
    <property type="term" value="C:mitotic spindle"/>
    <property type="evidence" value="ECO:0007669"/>
    <property type="project" value="TreeGrafter"/>
</dbReference>
<reference evidence="8" key="1">
    <citation type="journal article" date="2023" name="Front. Mar. Sci.">
        <title>A new Merluccius polli reference genome to investigate the effects of global change in West African waters.</title>
        <authorList>
            <person name="Mateo J.L."/>
            <person name="Blanco-Fernandez C."/>
            <person name="Garcia-Vazquez E."/>
            <person name="Machado-Schiaffino G."/>
        </authorList>
    </citation>
    <scope>NUCLEOTIDE SEQUENCE</scope>
    <source>
        <strain evidence="8">C29</strain>
        <tissue evidence="8">Fin</tissue>
    </source>
</reference>
<sequence length="575" mass="66224">MSINARHGLPFLPGNTFRDVTKSAYHRSQTLSYRNGFALPRPPTVGIGQDPLQSEELAYNYTNKLFSEAVALYPDPHATLLEFVPAHVALDKKVLRFHGYFQQRVLHSPDEAHRVRHVVVYYHLEDDSMCVMEPAVENSGLPQGKLIKRQRLPKNDRGDPYHWKDLNLATDLAVYGVVYRITNCDAFTREFLESEGILVNEPEPMPVDPYTSHRAQPQRSYVSPSDFDHQRQFLTLDRKVLRFFALWDNTDTLYKETRPVTIQYYLVDDTVEIREVHQANSGRDPFPVVMRRQRLPKTIREASEPFPRCVLEVSPQEVQEYYSPKDFQVGKTLSLLGRTLRLYDCDGFTKSYYESNHPEVEVKPVELPKKEEAAQEKEVPPYNGFGSLEDSLQNCLSLIPQPPKKDLLKMLENDHKVLRYIARLDSQNPHDEGRHFILSYYLASNMISIFEKPTRNSGIIAGKFLEKTRVPKPGFEVDKPQFYSPADFAIGATVVVFSHRFVLTDADHYVLKYLESVSDQIPNHTLDSLRNRLGVHPDQGTTGGNQPHEEQGRTQQAFKNNTLVAMNDYFHYYFG</sequence>
<keyword evidence="4" id="KW-0206">Cytoskeleton</keyword>
<dbReference type="Pfam" id="PF06565">
    <property type="entry name" value="DM10_dom"/>
    <property type="match status" value="3"/>
</dbReference>
<evidence type="ECO:0000256" key="5">
    <source>
        <dbReference type="ARBA" id="ARBA00023273"/>
    </source>
</evidence>
<dbReference type="GO" id="GO:0043014">
    <property type="term" value="F:alpha-tubulin binding"/>
    <property type="evidence" value="ECO:0007669"/>
    <property type="project" value="TreeGrafter"/>
</dbReference>
<dbReference type="Proteomes" id="UP001174136">
    <property type="component" value="Unassembled WGS sequence"/>
</dbReference>
<evidence type="ECO:0000313" key="9">
    <source>
        <dbReference type="Proteomes" id="UP001174136"/>
    </source>
</evidence>
<accession>A0AA47MCM5</accession>
<dbReference type="GO" id="GO:0007052">
    <property type="term" value="P:mitotic spindle organization"/>
    <property type="evidence" value="ECO:0007669"/>
    <property type="project" value="TreeGrafter"/>
</dbReference>
<gene>
    <name evidence="8" type="primary">Efhc1</name>
    <name evidence="8" type="ORF">N1851_025971</name>
</gene>
<feature type="domain" description="DM10" evidence="7">
    <location>
        <begin position="237"/>
        <end position="357"/>
    </location>
</feature>